<evidence type="ECO:0000313" key="2">
    <source>
        <dbReference type="Proteomes" id="UP000828390"/>
    </source>
</evidence>
<evidence type="ECO:0000313" key="1">
    <source>
        <dbReference type="EMBL" id="KAH3861892.1"/>
    </source>
</evidence>
<reference evidence="1" key="2">
    <citation type="submission" date="2020-11" db="EMBL/GenBank/DDBJ databases">
        <authorList>
            <person name="McCartney M.A."/>
            <person name="Auch B."/>
            <person name="Kono T."/>
            <person name="Mallez S."/>
            <person name="Becker A."/>
            <person name="Gohl D.M."/>
            <person name="Silverstein K.A.T."/>
            <person name="Koren S."/>
            <person name="Bechman K.B."/>
            <person name="Herman A."/>
            <person name="Abrahante J.E."/>
            <person name="Garbe J."/>
        </authorList>
    </citation>
    <scope>NUCLEOTIDE SEQUENCE</scope>
    <source>
        <strain evidence="1">Duluth1</strain>
        <tissue evidence="1">Whole animal</tissue>
    </source>
</reference>
<organism evidence="1 2">
    <name type="scientific">Dreissena polymorpha</name>
    <name type="common">Zebra mussel</name>
    <name type="synonym">Mytilus polymorpha</name>
    <dbReference type="NCBI Taxonomy" id="45954"/>
    <lineage>
        <taxon>Eukaryota</taxon>
        <taxon>Metazoa</taxon>
        <taxon>Spiralia</taxon>
        <taxon>Lophotrochozoa</taxon>
        <taxon>Mollusca</taxon>
        <taxon>Bivalvia</taxon>
        <taxon>Autobranchia</taxon>
        <taxon>Heteroconchia</taxon>
        <taxon>Euheterodonta</taxon>
        <taxon>Imparidentia</taxon>
        <taxon>Neoheterodontei</taxon>
        <taxon>Myida</taxon>
        <taxon>Dreissenoidea</taxon>
        <taxon>Dreissenidae</taxon>
        <taxon>Dreissena</taxon>
    </lineage>
</organism>
<accession>A0A9D4LN79</accession>
<dbReference type="Proteomes" id="UP000828390">
    <property type="component" value="Unassembled WGS sequence"/>
</dbReference>
<reference evidence="1" key="1">
    <citation type="journal article" date="2019" name="bioRxiv">
        <title>The Genome of the Zebra Mussel, Dreissena polymorpha: A Resource for Invasive Species Research.</title>
        <authorList>
            <person name="McCartney M.A."/>
            <person name="Auch B."/>
            <person name="Kono T."/>
            <person name="Mallez S."/>
            <person name="Zhang Y."/>
            <person name="Obille A."/>
            <person name="Becker A."/>
            <person name="Abrahante J.E."/>
            <person name="Garbe J."/>
            <person name="Badalamenti J.P."/>
            <person name="Herman A."/>
            <person name="Mangelson H."/>
            <person name="Liachko I."/>
            <person name="Sullivan S."/>
            <person name="Sone E.D."/>
            <person name="Koren S."/>
            <person name="Silverstein K.A.T."/>
            <person name="Beckman K.B."/>
            <person name="Gohl D.M."/>
        </authorList>
    </citation>
    <scope>NUCLEOTIDE SEQUENCE</scope>
    <source>
        <strain evidence="1">Duluth1</strain>
        <tissue evidence="1">Whole animal</tissue>
    </source>
</reference>
<name>A0A9D4LN79_DREPO</name>
<keyword evidence="2" id="KW-1185">Reference proteome</keyword>
<protein>
    <submittedName>
        <fullName evidence="1">Uncharacterized protein</fullName>
    </submittedName>
</protein>
<gene>
    <name evidence="1" type="ORF">DPMN_024845</name>
</gene>
<dbReference type="EMBL" id="JAIWYP010000002">
    <property type="protein sequence ID" value="KAH3861892.1"/>
    <property type="molecule type" value="Genomic_DNA"/>
</dbReference>
<sequence>MNRRDVSPCFKVYKTLYLRSHENTSGTSSTATISSCADCVSGSCLSKAHDAADLNNTVTTPNEGCNKSSGLDLLASVVCCQTENEKGVSNDQPETSDLMISPALKKRLIYPVAETSKRPNGQVPCRICLII</sequence>
<comment type="caution">
    <text evidence="1">The sequence shown here is derived from an EMBL/GenBank/DDBJ whole genome shotgun (WGS) entry which is preliminary data.</text>
</comment>
<proteinExistence type="predicted"/>
<dbReference type="AlphaFoldDB" id="A0A9D4LN79"/>